<dbReference type="SUPFAM" id="SSF54427">
    <property type="entry name" value="NTF2-like"/>
    <property type="match status" value="1"/>
</dbReference>
<gene>
    <name evidence="3" type="ORF">SAMN04488121_11423</name>
</gene>
<feature type="chain" id="PRO_5011500932" description="DUF4440 domain-containing protein" evidence="1">
    <location>
        <begin position="20"/>
        <end position="143"/>
    </location>
</feature>
<keyword evidence="1" id="KW-0732">Signal</keyword>
<sequence>MKIYSILLAFCMMSTISFAQSKEEKAVASQVELLRKAMVDADKASLEKVANEKLSYGHSGGKIEDKTAFVSNIVSGKSDFVSIDLSDQTIAISGNTAIVRHTLTAETNDNGVAGHVKLYVLLVWSKEGSQWKLLARQAVKVPA</sequence>
<feature type="signal peptide" evidence="1">
    <location>
        <begin position="1"/>
        <end position="19"/>
    </location>
</feature>
<feature type="domain" description="DUF4440" evidence="2">
    <location>
        <begin position="28"/>
        <end position="133"/>
    </location>
</feature>
<evidence type="ECO:0000313" key="4">
    <source>
        <dbReference type="Proteomes" id="UP000199045"/>
    </source>
</evidence>
<dbReference type="STRING" id="104663.SAMN04488121_11423"/>
<dbReference type="AlphaFoldDB" id="A0A1G8D810"/>
<evidence type="ECO:0000313" key="3">
    <source>
        <dbReference type="EMBL" id="SDH53876.1"/>
    </source>
</evidence>
<dbReference type="EMBL" id="FNBN01000014">
    <property type="protein sequence ID" value="SDH53876.1"/>
    <property type="molecule type" value="Genomic_DNA"/>
</dbReference>
<dbReference type="InterPro" id="IPR027843">
    <property type="entry name" value="DUF4440"/>
</dbReference>
<protein>
    <recommendedName>
        <fullName evidence="2">DUF4440 domain-containing protein</fullName>
    </recommendedName>
</protein>
<dbReference type="InterPro" id="IPR032710">
    <property type="entry name" value="NTF2-like_dom_sf"/>
</dbReference>
<organism evidence="3 4">
    <name type="scientific">Chitinophaga filiformis</name>
    <name type="common">Myxococcus filiformis</name>
    <name type="synonym">Flexibacter filiformis</name>
    <dbReference type="NCBI Taxonomy" id="104663"/>
    <lineage>
        <taxon>Bacteria</taxon>
        <taxon>Pseudomonadati</taxon>
        <taxon>Bacteroidota</taxon>
        <taxon>Chitinophagia</taxon>
        <taxon>Chitinophagales</taxon>
        <taxon>Chitinophagaceae</taxon>
        <taxon>Chitinophaga</taxon>
    </lineage>
</organism>
<reference evidence="3 4" key="1">
    <citation type="submission" date="2016-10" db="EMBL/GenBank/DDBJ databases">
        <authorList>
            <person name="de Groot N.N."/>
        </authorList>
    </citation>
    <scope>NUCLEOTIDE SEQUENCE [LARGE SCALE GENOMIC DNA]</scope>
    <source>
        <strain evidence="3 4">DSM 527</strain>
    </source>
</reference>
<dbReference type="Pfam" id="PF14534">
    <property type="entry name" value="DUF4440"/>
    <property type="match status" value="1"/>
</dbReference>
<dbReference type="Proteomes" id="UP000199045">
    <property type="component" value="Unassembled WGS sequence"/>
</dbReference>
<dbReference type="Gene3D" id="3.10.450.50">
    <property type="match status" value="1"/>
</dbReference>
<evidence type="ECO:0000256" key="1">
    <source>
        <dbReference type="SAM" id="SignalP"/>
    </source>
</evidence>
<name>A0A1G8D810_CHIFI</name>
<evidence type="ECO:0000259" key="2">
    <source>
        <dbReference type="Pfam" id="PF14534"/>
    </source>
</evidence>
<accession>A0A1G8D810</accession>
<proteinExistence type="predicted"/>